<keyword evidence="2" id="KW-1185">Reference proteome</keyword>
<protein>
    <submittedName>
        <fullName evidence="1">DUF924 domain-containing protein</fullName>
    </submittedName>
</protein>
<reference evidence="1 2" key="1">
    <citation type="submission" date="2023-02" db="EMBL/GenBank/DDBJ databases">
        <title>Devosia algicola sp. nov., isolated from the phycosphere of marine algae.</title>
        <authorList>
            <person name="Kim J.M."/>
            <person name="Lee J.K."/>
            <person name="Choi B.J."/>
            <person name="Bayburt H."/>
            <person name="Jeon C.O."/>
        </authorList>
    </citation>
    <scope>NUCLEOTIDE SEQUENCE [LARGE SCALE GENOMIC DNA]</scope>
    <source>
        <strain evidence="1 2">G20-9</strain>
    </source>
</reference>
<name>A0ABY7YM43_9HYPH</name>
<dbReference type="InterPro" id="IPR011990">
    <property type="entry name" value="TPR-like_helical_dom_sf"/>
</dbReference>
<dbReference type="Gene3D" id="1.25.40.10">
    <property type="entry name" value="Tetratricopeptide repeat domain"/>
    <property type="match status" value="1"/>
</dbReference>
<dbReference type="InterPro" id="IPR010323">
    <property type="entry name" value="DUF924"/>
</dbReference>
<gene>
    <name evidence="1" type="ORF">PSQ19_16875</name>
</gene>
<organism evidence="1 2">
    <name type="scientific">Devosia algicola</name>
    <dbReference type="NCBI Taxonomy" id="3026418"/>
    <lineage>
        <taxon>Bacteria</taxon>
        <taxon>Pseudomonadati</taxon>
        <taxon>Pseudomonadota</taxon>
        <taxon>Alphaproteobacteria</taxon>
        <taxon>Hyphomicrobiales</taxon>
        <taxon>Devosiaceae</taxon>
        <taxon>Devosia</taxon>
    </lineage>
</organism>
<accession>A0ABY7YM43</accession>
<evidence type="ECO:0000313" key="2">
    <source>
        <dbReference type="Proteomes" id="UP001220530"/>
    </source>
</evidence>
<proteinExistence type="predicted"/>
<dbReference type="Pfam" id="PF06041">
    <property type="entry name" value="DUF924"/>
    <property type="match status" value="1"/>
</dbReference>
<dbReference type="Proteomes" id="UP001220530">
    <property type="component" value="Chromosome"/>
</dbReference>
<dbReference type="EMBL" id="CP118246">
    <property type="protein sequence ID" value="WDR02284.1"/>
    <property type="molecule type" value="Genomic_DNA"/>
</dbReference>
<evidence type="ECO:0000313" key="1">
    <source>
        <dbReference type="EMBL" id="WDR02284.1"/>
    </source>
</evidence>
<dbReference type="RefSeq" id="WP_282218689.1">
    <property type="nucleotide sequence ID" value="NZ_CP118246.1"/>
</dbReference>
<dbReference type="SUPFAM" id="SSF48452">
    <property type="entry name" value="TPR-like"/>
    <property type="match status" value="1"/>
</dbReference>
<sequence length="113" mass="13014">MALTLAQYIVGEGLDKSLTGAEKSFVFMPYMHSESLVIQEIGMALFSQPDTENWFEFQQKHRDVIARFGRFPKRNKALGRISTPEEIAYLKEIGDRAFRTSARPDRQVRLFGQ</sequence>